<dbReference type="InterPro" id="IPR032720">
    <property type="entry name" value="Cys_rich_CWC"/>
</dbReference>
<organism evidence="1 2">
    <name type="scientific">Vibrio viridaestus</name>
    <dbReference type="NCBI Taxonomy" id="2487322"/>
    <lineage>
        <taxon>Bacteria</taxon>
        <taxon>Pseudomonadati</taxon>
        <taxon>Pseudomonadota</taxon>
        <taxon>Gammaproteobacteria</taxon>
        <taxon>Vibrionales</taxon>
        <taxon>Vibrionaceae</taxon>
        <taxon>Vibrio</taxon>
    </lineage>
</organism>
<evidence type="ECO:0000313" key="2">
    <source>
        <dbReference type="Proteomes" id="UP000281112"/>
    </source>
</evidence>
<dbReference type="Proteomes" id="UP000281112">
    <property type="component" value="Unassembled WGS sequence"/>
</dbReference>
<protein>
    <recommendedName>
        <fullName evidence="3">Cysteine-rich CWC family protein</fullName>
    </recommendedName>
</protein>
<dbReference type="EMBL" id="RJVQ01000002">
    <property type="protein sequence ID" value="RQW64289.1"/>
    <property type="molecule type" value="Genomic_DNA"/>
</dbReference>
<comment type="caution">
    <text evidence="1">The sequence shown here is derived from an EMBL/GenBank/DDBJ whole genome shotgun (WGS) entry which is preliminary data.</text>
</comment>
<keyword evidence="2" id="KW-1185">Reference proteome</keyword>
<dbReference type="Pfam" id="PF14375">
    <property type="entry name" value="Cys_rich_CWC"/>
    <property type="match status" value="1"/>
</dbReference>
<evidence type="ECO:0000313" key="1">
    <source>
        <dbReference type="EMBL" id="RQW64289.1"/>
    </source>
</evidence>
<proteinExistence type="predicted"/>
<evidence type="ECO:0008006" key="3">
    <source>
        <dbReference type="Google" id="ProtNLM"/>
    </source>
</evidence>
<dbReference type="OrthoDB" id="5625686at2"/>
<reference evidence="1 2" key="1">
    <citation type="submission" date="2018-11" db="EMBL/GenBank/DDBJ databases">
        <title>Vibrio LJC006 sp. nov., isolated from seawater during the bloom of the enteromorpha.</title>
        <authorList>
            <person name="Liang J."/>
        </authorList>
    </citation>
    <scope>NUCLEOTIDE SEQUENCE [LARGE SCALE GENOMIC DNA]</scope>
    <source>
        <strain evidence="1 2">LJC006</strain>
    </source>
</reference>
<accession>A0A3N9TJ37</accession>
<dbReference type="AlphaFoldDB" id="A0A3N9TJ37"/>
<sequence length="83" mass="9182">MKIHAVAPDPLICPICDKANQCINLGSADIEKTCWCNDPNITFPEALLSKIPPDKRRKACVCKACALEYQKSNKCDSKKSESQ</sequence>
<gene>
    <name evidence="1" type="ORF">EES38_06815</name>
</gene>
<dbReference type="RefSeq" id="WP_124936409.1">
    <property type="nucleotide sequence ID" value="NZ_RJVQ01000002.1"/>
</dbReference>
<name>A0A3N9TJ37_9VIBR</name>